<dbReference type="EMBL" id="BK015621">
    <property type="protein sequence ID" value="DAE16356.1"/>
    <property type="molecule type" value="Genomic_DNA"/>
</dbReference>
<organism evidence="1">
    <name type="scientific">Siphoviridae sp. ctvdw32</name>
    <dbReference type="NCBI Taxonomy" id="2825723"/>
    <lineage>
        <taxon>Viruses</taxon>
        <taxon>Duplodnaviria</taxon>
        <taxon>Heunggongvirae</taxon>
        <taxon>Uroviricota</taxon>
        <taxon>Caudoviricetes</taxon>
    </lineage>
</organism>
<evidence type="ECO:0000313" key="1">
    <source>
        <dbReference type="EMBL" id="DAE16356.1"/>
    </source>
</evidence>
<sequence length="130" mass="14142">MDIIERMGQLHSGSARLLVYNLGGDPMQIIDDWQSRIGESVPLAAMFGGESALSLDDAANGAYWDIVEYAKSLYMAPMTRETAVAVANAITPVGKLRLADDIEFTDIAFADAWSEAHPDQPRISRNVDIG</sequence>
<reference evidence="1" key="1">
    <citation type="journal article" date="2021" name="Proc. Natl. Acad. Sci. U.S.A.">
        <title>A Catalog of Tens of Thousands of Viruses from Human Metagenomes Reveals Hidden Associations with Chronic Diseases.</title>
        <authorList>
            <person name="Tisza M.J."/>
            <person name="Buck C.B."/>
        </authorList>
    </citation>
    <scope>NUCLEOTIDE SEQUENCE</scope>
    <source>
        <strain evidence="1">Ctvdw32</strain>
    </source>
</reference>
<proteinExistence type="predicted"/>
<protein>
    <submittedName>
        <fullName evidence="1">Uncharacterized protein</fullName>
    </submittedName>
</protein>
<name>A0A8S5QCU0_9CAUD</name>
<accession>A0A8S5QCU0</accession>